<reference evidence="1" key="1">
    <citation type="submission" date="2021-05" db="EMBL/GenBank/DDBJ databases">
        <authorList>
            <person name="Pan Q."/>
            <person name="Jouanno E."/>
            <person name="Zahm M."/>
            <person name="Klopp C."/>
            <person name="Cabau C."/>
            <person name="Louis A."/>
            <person name="Berthelot C."/>
            <person name="Parey E."/>
            <person name="Roest Crollius H."/>
            <person name="Montfort J."/>
            <person name="Robinson-Rechavi M."/>
            <person name="Bouchez O."/>
            <person name="Lampietro C."/>
            <person name="Lopez Roques C."/>
            <person name="Donnadieu C."/>
            <person name="Postlethwait J."/>
            <person name="Bobe J."/>
            <person name="Dillon D."/>
            <person name="Chandos A."/>
            <person name="von Hippel F."/>
            <person name="Guiguen Y."/>
        </authorList>
    </citation>
    <scope>NUCLEOTIDE SEQUENCE</scope>
    <source>
        <strain evidence="1">YG-Jan2019</strain>
    </source>
</reference>
<accession>A0ACC2GAL9</accession>
<keyword evidence="2" id="KW-1185">Reference proteome</keyword>
<proteinExistence type="predicted"/>
<comment type="caution">
    <text evidence="1">The sequence shown here is derived from an EMBL/GenBank/DDBJ whole genome shotgun (WGS) entry which is preliminary data.</text>
</comment>
<gene>
    <name evidence="1" type="ORF">DPEC_G00183170</name>
</gene>
<protein>
    <submittedName>
        <fullName evidence="1">Uncharacterized protein</fullName>
    </submittedName>
</protein>
<evidence type="ECO:0000313" key="1">
    <source>
        <dbReference type="EMBL" id="KAJ8000709.1"/>
    </source>
</evidence>
<name>A0ACC2GAL9_DALPE</name>
<organism evidence="1 2">
    <name type="scientific">Dallia pectoralis</name>
    <name type="common">Alaska blackfish</name>
    <dbReference type="NCBI Taxonomy" id="75939"/>
    <lineage>
        <taxon>Eukaryota</taxon>
        <taxon>Metazoa</taxon>
        <taxon>Chordata</taxon>
        <taxon>Craniata</taxon>
        <taxon>Vertebrata</taxon>
        <taxon>Euteleostomi</taxon>
        <taxon>Actinopterygii</taxon>
        <taxon>Neopterygii</taxon>
        <taxon>Teleostei</taxon>
        <taxon>Protacanthopterygii</taxon>
        <taxon>Esociformes</taxon>
        <taxon>Umbridae</taxon>
        <taxon>Dallia</taxon>
    </lineage>
</organism>
<evidence type="ECO:0000313" key="2">
    <source>
        <dbReference type="Proteomes" id="UP001157502"/>
    </source>
</evidence>
<dbReference type="EMBL" id="CM055742">
    <property type="protein sequence ID" value="KAJ8000709.1"/>
    <property type="molecule type" value="Genomic_DNA"/>
</dbReference>
<sequence length="914" mass="97143">MVPQLAGLDVLGNKESNANCAKEPNLNLCPGPNSSEHTRDNVCLTTTNTTSRIQATGQTEPDGGGVVTSNTNTILSNSPGEKLPSDRAIGAEQTADPAALTCRGVTATEVASEGNRDGNANLMPLSSAAAGEEKGEEGVCKASLSSAVTSLEVDAETNYRRAEEPVGAGVGHAEPRLLPTAVQSAAAPGASAASQDEPQVVGDNNHTTAQNEKHPQACDLQCASDSLATLATLKQDTAKGSSVIPDKGTQPSCKSKETDYDATQSPSLSSSPTTTPNRAQSKCPPEVSKGGTMETTSLNPSSKIEDIKTADTFQTEPTNKNAVAPTDSKAHIALRNKDPSSASPENNDFIRTTLANKQIDKHQGESSQSSSQKEHPSLPKVAQQSQDQQTENQRIQKQMNQNQPTQNQPNQNQPNQNQPNQNQPNQNQLNQNQPIQIQQQSSNHHVTHLVPTALASEDTQPKAPCKVFREASTMTRTPTATPTHYKQFQDVEIQAVADVCSRAVSTSPSLFPLPPPYGSTDRGAALRVAGGAVPLQHTQTGGDPTCPPPPDYPADLRHGSERFILEAGSCSSQSAGVVLHAEEAMAALHAEVARLGAKPKDPGLRGSTALCDFQPRGAVQPLQPVYQINIEPCGGPNDPLANANRQQHRAEEKTNSRPKSVAAEESVVSKDIRGAPTPAALPPTTKAPSSQLQSSVPSATATSNTKSSGCTAAPPSQSASAVPKPDQVPMPTSKKAEDTKPVKSTEQPRSKPISQKDQVGKQSFKSAKEGLVKGVGGVKALLGKKKQEQLEPERKGKEKREEEGKQKGEKSIHDVLWDEQGMTWEVYGASVDPESLGYAIQSHLQCKIKEQEKKIVTQSSLRKSVSVPADSPATCERANSRKTKRRQHNVFRSMLQNVRRPKCCARPAPSAVLE</sequence>
<dbReference type="Proteomes" id="UP001157502">
    <property type="component" value="Chromosome 15"/>
</dbReference>